<dbReference type="EMBL" id="KL584726">
    <property type="protein sequence ID" value="KEQ68734.1"/>
    <property type="molecule type" value="Genomic_DNA"/>
</dbReference>
<protein>
    <submittedName>
        <fullName evidence="2">Uncharacterized protein</fullName>
    </submittedName>
</protein>
<name>A0A074WAY0_9PEZI</name>
<accession>A0A074WAY0</accession>
<dbReference type="OrthoDB" id="10678590at2759"/>
<reference evidence="2 3" key="1">
    <citation type="journal article" date="2014" name="BMC Genomics">
        <title>Genome sequencing of four Aureobasidium pullulans varieties: biotechnological potential, stress tolerance, and description of new species.</title>
        <authorList>
            <person name="Gostin Ar C."/>
            <person name="Ohm R.A."/>
            <person name="Kogej T."/>
            <person name="Sonjak S."/>
            <person name="Turk M."/>
            <person name="Zajc J."/>
            <person name="Zalar P."/>
            <person name="Grube M."/>
            <person name="Sun H."/>
            <person name="Han J."/>
            <person name="Sharma A."/>
            <person name="Chiniquy J."/>
            <person name="Ngan C.Y."/>
            <person name="Lipzen A."/>
            <person name="Barry K."/>
            <person name="Grigoriev I.V."/>
            <person name="Gunde-Cimerman N."/>
        </authorList>
    </citation>
    <scope>NUCLEOTIDE SEQUENCE [LARGE SCALE GENOMIC DNA]</scope>
    <source>
        <strain evidence="2 3">CBS 147.97</strain>
    </source>
</reference>
<dbReference type="GeneID" id="25414307"/>
<evidence type="ECO:0000313" key="2">
    <source>
        <dbReference type="EMBL" id="KEQ68734.1"/>
    </source>
</evidence>
<organism evidence="2 3">
    <name type="scientific">Aureobasidium namibiae CBS 147.97</name>
    <dbReference type="NCBI Taxonomy" id="1043004"/>
    <lineage>
        <taxon>Eukaryota</taxon>
        <taxon>Fungi</taxon>
        <taxon>Dikarya</taxon>
        <taxon>Ascomycota</taxon>
        <taxon>Pezizomycotina</taxon>
        <taxon>Dothideomycetes</taxon>
        <taxon>Dothideomycetidae</taxon>
        <taxon>Dothideales</taxon>
        <taxon>Saccotheciaceae</taxon>
        <taxon>Aureobasidium</taxon>
    </lineage>
</organism>
<keyword evidence="3" id="KW-1185">Reference proteome</keyword>
<feature type="compositionally biased region" description="Low complexity" evidence="1">
    <location>
        <begin position="58"/>
        <end position="73"/>
    </location>
</feature>
<sequence>MCLCLKIILTPLPVANHRNMAYRSSTEYNHHASESSPYDLRNAKPRWQQPAEIAQEYSSSSHSLSTATAPATTQDFEQMERRDRNARDGDDAFWSRRPRARDSNVASLGASRSHSQSRLSRIRTTITEEFAPGRRSESPQSHGSLSTFWKPALLISLLALLNNILVGFSGFPDARTIRRSSTEEVWTSHDESVVERVGHQICKIPVVSRGLSCSQPSGSEVTSDGSIHHYLRGVVSALSENPDAADAILDMTEDIKKELIALQKLDTETTRSIGPAESIHIESDVRAKLLCTDHLLNLTSILEGALVDWDNDKDELLDTMQAQLTSLNLEHQDMAKERFNMAVARNLEEIATSLEHMQSSNSAVLNRTLGLLLDDMPLLAQCVEASGNADVHDTSTPTDRPSILKRLILWSLPFPTPLSNTADPSPTPDQRKKIIHDHTLAMHPLLQAIQASNAKAYSAATTAQTMIMVRTSWIGNIIEVFWRGQRETFDKDLLAGLKEMRSLVPMLMEQRRGGRAERKYTRVMARTRKAVKEIKAKANKEPRLKTRRVQSSFRVWERRGGVMEEVVSEHHEHEE</sequence>
<feature type="region of interest" description="Disordered" evidence="1">
    <location>
        <begin position="52"/>
        <end position="96"/>
    </location>
</feature>
<dbReference type="Proteomes" id="UP000027730">
    <property type="component" value="Unassembled WGS sequence"/>
</dbReference>
<proteinExistence type="predicted"/>
<feature type="compositionally biased region" description="Basic and acidic residues" evidence="1">
    <location>
        <begin position="78"/>
        <end position="94"/>
    </location>
</feature>
<evidence type="ECO:0000256" key="1">
    <source>
        <dbReference type="SAM" id="MobiDB-lite"/>
    </source>
</evidence>
<dbReference type="HOGENOM" id="CLU_452669_0_0_1"/>
<dbReference type="AlphaFoldDB" id="A0A074WAY0"/>
<dbReference type="RefSeq" id="XP_013422931.1">
    <property type="nucleotide sequence ID" value="XM_013567477.1"/>
</dbReference>
<evidence type="ECO:0000313" key="3">
    <source>
        <dbReference type="Proteomes" id="UP000027730"/>
    </source>
</evidence>
<gene>
    <name evidence="2" type="ORF">M436DRAFT_67864</name>
</gene>